<dbReference type="NCBIfam" id="TIGR00329">
    <property type="entry name" value="gcp_kae1"/>
    <property type="match status" value="1"/>
</dbReference>
<keyword evidence="9" id="KW-1185">Reference proteome</keyword>
<dbReference type="SUPFAM" id="SSF53067">
    <property type="entry name" value="Actin-like ATPase domain"/>
    <property type="match status" value="1"/>
</dbReference>
<evidence type="ECO:0000256" key="6">
    <source>
        <dbReference type="ARBA" id="ARBA00048117"/>
    </source>
</evidence>
<dbReference type="GO" id="GO:0046872">
    <property type="term" value="F:metal ion binding"/>
    <property type="evidence" value="ECO:0007669"/>
    <property type="project" value="UniProtKB-KW"/>
</dbReference>
<keyword evidence="5" id="KW-0012">Acyltransferase</keyword>
<dbReference type="InterPro" id="IPR017861">
    <property type="entry name" value="KAE1/TsaD"/>
</dbReference>
<proteinExistence type="predicted"/>
<dbReference type="PANTHER" id="PTHR11735:SF6">
    <property type="entry name" value="TRNA N6-ADENOSINE THREONYLCARBAMOYLTRANSFERASE, MITOCHONDRIAL"/>
    <property type="match status" value="1"/>
</dbReference>
<dbReference type="GO" id="GO:0061711">
    <property type="term" value="F:tRNA N(6)-L-threonylcarbamoyladenine synthase activity"/>
    <property type="evidence" value="ECO:0007669"/>
    <property type="project" value="UniProtKB-EC"/>
</dbReference>
<comment type="caution">
    <text evidence="8">The sequence shown here is derived from an EMBL/GenBank/DDBJ whole genome shotgun (WGS) entry which is preliminary data.</text>
</comment>
<evidence type="ECO:0000256" key="2">
    <source>
        <dbReference type="ARBA" id="ARBA00022679"/>
    </source>
</evidence>
<dbReference type="GO" id="GO:0008033">
    <property type="term" value="P:tRNA processing"/>
    <property type="evidence" value="ECO:0007669"/>
    <property type="project" value="UniProtKB-KW"/>
</dbReference>
<evidence type="ECO:0000313" key="8">
    <source>
        <dbReference type="EMBL" id="CAJ0582127.1"/>
    </source>
</evidence>
<evidence type="ECO:0000313" key="9">
    <source>
        <dbReference type="Proteomes" id="UP001177023"/>
    </source>
</evidence>
<dbReference type="EC" id="2.3.1.234" evidence="1"/>
<organism evidence="8 9">
    <name type="scientific">Mesorhabditis spiculigera</name>
    <dbReference type="NCBI Taxonomy" id="96644"/>
    <lineage>
        <taxon>Eukaryota</taxon>
        <taxon>Metazoa</taxon>
        <taxon>Ecdysozoa</taxon>
        <taxon>Nematoda</taxon>
        <taxon>Chromadorea</taxon>
        <taxon>Rhabditida</taxon>
        <taxon>Rhabditina</taxon>
        <taxon>Rhabditomorpha</taxon>
        <taxon>Rhabditoidea</taxon>
        <taxon>Rhabditidae</taxon>
        <taxon>Mesorhabditinae</taxon>
        <taxon>Mesorhabditis</taxon>
    </lineage>
</organism>
<feature type="non-terminal residue" evidence="8">
    <location>
        <position position="403"/>
    </location>
</feature>
<dbReference type="InterPro" id="IPR000905">
    <property type="entry name" value="Gcp-like_dom"/>
</dbReference>
<keyword evidence="2" id="KW-0808">Transferase</keyword>
<dbReference type="Pfam" id="PF00814">
    <property type="entry name" value="TsaD"/>
    <property type="match status" value="1"/>
</dbReference>
<sequence length="403" mass="43930">MIQRWAYIPRMVSKQPFVYHARTFILGIETSCDDTALAIIRGRKVLSSRRFADRRLQNVMGGITPSLVADQHRSCIPGLLEECLTEVRAGVADLEAVAVTNRPGLVIALKAGVQHALRIARRARCKLIPVHHMRAHAVSSMLVNEKIQFPFVTILVSGGHCLFALCRSASDFELLGTAISGSPGECLDKIGRKLNLTTSFPDLHVGAAIELLASGASAYGHLRYNVKGPSTSGADTDFSSIKSSFLNLLDRGDSISVEDFCASVQFCIARHLAQKFYAALDYLSGTSDLDEVAHVVIGGGVAANKYFSNAMAKVAAHYNLGFYQIPTHLCTDNAEMIAWTGQLLISERAPEIILPAEIPDYLHCSDRELIGADLRSNVPTPKRKIVSRSLHGDAQLMLNDVYL</sequence>
<dbReference type="GO" id="GO:0005739">
    <property type="term" value="C:mitochondrion"/>
    <property type="evidence" value="ECO:0007669"/>
    <property type="project" value="TreeGrafter"/>
</dbReference>
<dbReference type="PRINTS" id="PR00789">
    <property type="entry name" value="OSIALOPTASE"/>
</dbReference>
<evidence type="ECO:0000256" key="3">
    <source>
        <dbReference type="ARBA" id="ARBA00022694"/>
    </source>
</evidence>
<feature type="domain" description="Gcp-like" evidence="7">
    <location>
        <begin position="45"/>
        <end position="339"/>
    </location>
</feature>
<gene>
    <name evidence="8" type="ORF">MSPICULIGERA_LOCUS20269</name>
</gene>
<dbReference type="PANTHER" id="PTHR11735">
    <property type="entry name" value="TRNA N6-ADENOSINE THREONYLCARBAMOYLTRANSFERASE"/>
    <property type="match status" value="1"/>
</dbReference>
<reference evidence="8" key="1">
    <citation type="submission" date="2023-06" db="EMBL/GenBank/DDBJ databases">
        <authorList>
            <person name="Delattre M."/>
        </authorList>
    </citation>
    <scope>NUCLEOTIDE SEQUENCE</scope>
    <source>
        <strain evidence="8">AF72</strain>
    </source>
</reference>
<dbReference type="AlphaFoldDB" id="A0AA36D6Q2"/>
<evidence type="ECO:0000256" key="5">
    <source>
        <dbReference type="ARBA" id="ARBA00023315"/>
    </source>
</evidence>
<keyword evidence="4" id="KW-0479">Metal-binding</keyword>
<comment type="catalytic activity">
    <reaction evidence="6">
        <text>L-threonylcarbamoyladenylate + adenosine(37) in tRNA = N(6)-L-threonylcarbamoyladenosine(37) in tRNA + AMP + H(+)</text>
        <dbReference type="Rhea" id="RHEA:37059"/>
        <dbReference type="Rhea" id="RHEA-COMP:10162"/>
        <dbReference type="Rhea" id="RHEA-COMP:10163"/>
        <dbReference type="ChEBI" id="CHEBI:15378"/>
        <dbReference type="ChEBI" id="CHEBI:73682"/>
        <dbReference type="ChEBI" id="CHEBI:74411"/>
        <dbReference type="ChEBI" id="CHEBI:74418"/>
        <dbReference type="ChEBI" id="CHEBI:456215"/>
        <dbReference type="EC" id="2.3.1.234"/>
    </reaction>
</comment>
<dbReference type="Gene3D" id="3.30.420.40">
    <property type="match status" value="2"/>
</dbReference>
<protein>
    <recommendedName>
        <fullName evidence="1">N(6)-L-threonylcarbamoyladenine synthase</fullName>
        <ecNumber evidence="1">2.3.1.234</ecNumber>
    </recommendedName>
</protein>
<name>A0AA36D6Q2_9BILA</name>
<dbReference type="EMBL" id="CATQJA010002664">
    <property type="protein sequence ID" value="CAJ0582127.1"/>
    <property type="molecule type" value="Genomic_DNA"/>
</dbReference>
<evidence type="ECO:0000259" key="7">
    <source>
        <dbReference type="Pfam" id="PF00814"/>
    </source>
</evidence>
<evidence type="ECO:0000256" key="1">
    <source>
        <dbReference type="ARBA" id="ARBA00012156"/>
    </source>
</evidence>
<keyword evidence="3" id="KW-0819">tRNA processing</keyword>
<evidence type="ECO:0000256" key="4">
    <source>
        <dbReference type="ARBA" id="ARBA00022723"/>
    </source>
</evidence>
<dbReference type="Proteomes" id="UP001177023">
    <property type="component" value="Unassembled WGS sequence"/>
</dbReference>
<dbReference type="InterPro" id="IPR043129">
    <property type="entry name" value="ATPase_NBD"/>
</dbReference>
<accession>A0AA36D6Q2</accession>